<proteinExistence type="predicted"/>
<gene>
    <name evidence="1" type="ORF">I4F81_011439</name>
</gene>
<evidence type="ECO:0000313" key="1">
    <source>
        <dbReference type="EMBL" id="KAK1868957.1"/>
    </source>
</evidence>
<organism evidence="1 2">
    <name type="scientific">Pyropia yezoensis</name>
    <name type="common">Susabi-nori</name>
    <name type="synonym">Porphyra yezoensis</name>
    <dbReference type="NCBI Taxonomy" id="2788"/>
    <lineage>
        <taxon>Eukaryota</taxon>
        <taxon>Rhodophyta</taxon>
        <taxon>Bangiophyceae</taxon>
        <taxon>Bangiales</taxon>
        <taxon>Bangiaceae</taxon>
        <taxon>Pyropia</taxon>
    </lineage>
</organism>
<comment type="caution">
    <text evidence="1">The sequence shown here is derived from an EMBL/GenBank/DDBJ whole genome shotgun (WGS) entry which is preliminary data.</text>
</comment>
<keyword evidence="2" id="KW-1185">Reference proteome</keyword>
<sequence>MGIAGVVLAVAVALSVAVAASAHGPEGHAAPAAAGSVLGLTVANATAISGSYRLNSVVAPSLGVSDSEPCHNTTAFIASTAPSGALIVPYDQLAEDGLRCSGDGRIVLLGPGVLNGTANVTTDVTPPLTQSQVNALARLRDNAVALALVENLPDSAIRVGLYTEDTRVCRTGGDSRMVSAVTLVVAFTSPAARRVGVAGRTVDLPSGAVWVTFTPGGDAGLLTQPVCIFQRTGDPALPVPSSGGGDDVCFPADATVQRRDGAVVPLSAVAVGDELRVAPGAGDAAWSRVYMFSHRLLHGGRPFVELTTASGAALTATASHLVYASGALVPAGAVAVGDALEVVDAATGEAVSSPVVATRTVVRAGLVNPHTLDGDLVVDGVRSSTWTTAVDPKVASALLAPARAAWRLGGVDPSGGLLEGAGRAEGLRRLARLLPRWTATA</sequence>
<accession>A0ACC3CFI7</accession>
<reference evidence="1" key="1">
    <citation type="submission" date="2019-11" db="EMBL/GenBank/DDBJ databases">
        <title>Nori genome reveals adaptations in red seaweeds to the harsh intertidal environment.</title>
        <authorList>
            <person name="Wang D."/>
            <person name="Mao Y."/>
        </authorList>
    </citation>
    <scope>NUCLEOTIDE SEQUENCE</scope>
    <source>
        <tissue evidence="1">Gametophyte</tissue>
    </source>
</reference>
<name>A0ACC3CFI7_PYRYE</name>
<dbReference type="EMBL" id="CM020620">
    <property type="protein sequence ID" value="KAK1868957.1"/>
    <property type="molecule type" value="Genomic_DNA"/>
</dbReference>
<protein>
    <submittedName>
        <fullName evidence="1">Uncharacterized protein</fullName>
    </submittedName>
</protein>
<dbReference type="Proteomes" id="UP000798662">
    <property type="component" value="Chromosome 3"/>
</dbReference>
<evidence type="ECO:0000313" key="2">
    <source>
        <dbReference type="Proteomes" id="UP000798662"/>
    </source>
</evidence>